<organism evidence="1 2">
    <name type="scientific">Symbiodinium microadriaticum</name>
    <name type="common">Dinoflagellate</name>
    <name type="synonym">Zooxanthella microadriatica</name>
    <dbReference type="NCBI Taxonomy" id="2951"/>
    <lineage>
        <taxon>Eukaryota</taxon>
        <taxon>Sar</taxon>
        <taxon>Alveolata</taxon>
        <taxon>Dinophyceae</taxon>
        <taxon>Suessiales</taxon>
        <taxon>Symbiodiniaceae</taxon>
        <taxon>Symbiodinium</taxon>
    </lineage>
</organism>
<protein>
    <submittedName>
        <fullName evidence="1">Uncharacterized protein</fullName>
    </submittedName>
</protein>
<sequence length="597" mass="66035">MEHRYLLFMRGCIWGIRAGPLRWALRVFFVDDEEFAGLCSRNWKETLHHTDFSRRLRSHCVFCNQWVSMHGPGAKQHIRCMHPKEYALQKEATARQTALGFTAASPRKYCGVSSEDPRVHLRRCHALFRASLSGLVIAQAGDGRRRYGTSGGSEGSRPLLRCQGGNAKRQGCGGASLGPERPPAQVVQARHTGGKNGLDAQTTELIKALTKLALKHEDFMAFFDVHQQGFLGQVTSALKHVMCLGVIKELNSDACLELLYRWNAEARAQEVSKDQDPLSRTEIMNQLGLFEKHIAEGNNLAKFGSTRPMAEVYESEVAPLQITIGMRGKTADVCDQALMLLTGSSALKLLGLRIRPGRAARQPCAKFVEEAYLATPYCDWSRARLKREPILPLARLCNPSNYCYVNAFLLQVICLPVFCSEHGGCNLPPALGLATVNDIVSYVQQLREPCFLAQFHEYAKKLGACIHNLSGPQLPDPSLPLLSGASEAEDLACRLLQEGCGTLWSSVRQVVAKLDFTRPRHQALRSCPRALNFTLGAYSTSAYVGLAKSTLASPNTCRLLNAFVRHLAPNHHWTTLAVHVNYTLPVHRDVGGAARML</sequence>
<evidence type="ECO:0000313" key="1">
    <source>
        <dbReference type="EMBL" id="OLQ00262.1"/>
    </source>
</evidence>
<proteinExistence type="predicted"/>
<accession>A0A1Q9DYN0</accession>
<gene>
    <name evidence="1" type="ORF">AK812_SmicGene17076</name>
</gene>
<comment type="caution">
    <text evidence="1">The sequence shown here is derived from an EMBL/GenBank/DDBJ whole genome shotgun (WGS) entry which is preliminary data.</text>
</comment>
<dbReference type="AlphaFoldDB" id="A0A1Q9DYN0"/>
<reference evidence="1 2" key="1">
    <citation type="submission" date="2016-02" db="EMBL/GenBank/DDBJ databases">
        <title>Genome analysis of coral dinoflagellate symbionts highlights evolutionary adaptations to a symbiotic lifestyle.</title>
        <authorList>
            <person name="Aranda M."/>
            <person name="Li Y."/>
            <person name="Liew Y.J."/>
            <person name="Baumgarten S."/>
            <person name="Simakov O."/>
            <person name="Wilson M."/>
            <person name="Piel J."/>
            <person name="Ashoor H."/>
            <person name="Bougouffa S."/>
            <person name="Bajic V.B."/>
            <person name="Ryu T."/>
            <person name="Ravasi T."/>
            <person name="Bayer T."/>
            <person name="Micklem G."/>
            <person name="Kim H."/>
            <person name="Bhak J."/>
            <person name="Lajeunesse T.C."/>
            <person name="Voolstra C.R."/>
        </authorList>
    </citation>
    <scope>NUCLEOTIDE SEQUENCE [LARGE SCALE GENOMIC DNA]</scope>
    <source>
        <strain evidence="1 2">CCMP2467</strain>
    </source>
</reference>
<dbReference type="EMBL" id="LSRX01000333">
    <property type="protein sequence ID" value="OLQ00262.1"/>
    <property type="molecule type" value="Genomic_DNA"/>
</dbReference>
<keyword evidence="2" id="KW-1185">Reference proteome</keyword>
<name>A0A1Q9DYN0_SYMMI</name>
<evidence type="ECO:0000313" key="2">
    <source>
        <dbReference type="Proteomes" id="UP000186817"/>
    </source>
</evidence>
<dbReference type="Proteomes" id="UP000186817">
    <property type="component" value="Unassembled WGS sequence"/>
</dbReference>